<dbReference type="GO" id="GO:0005811">
    <property type="term" value="C:lipid droplet"/>
    <property type="evidence" value="ECO:0007669"/>
    <property type="project" value="UniProtKB-SubCell"/>
</dbReference>
<dbReference type="GO" id="GO:0034359">
    <property type="term" value="C:mature chylomicron"/>
    <property type="evidence" value="ECO:0007669"/>
    <property type="project" value="TreeGrafter"/>
</dbReference>
<dbReference type="SUPFAM" id="SSF48431">
    <property type="entry name" value="Lipovitellin-phosvitin complex, superhelical domain"/>
    <property type="match status" value="1"/>
</dbReference>
<evidence type="ECO:0000256" key="3">
    <source>
        <dbReference type="ARBA" id="ARBA00004613"/>
    </source>
</evidence>
<evidence type="ECO:0000256" key="19">
    <source>
        <dbReference type="PROSITE-ProRule" id="PRU00557"/>
    </source>
</evidence>
<reference evidence="21" key="1">
    <citation type="submission" date="2023-09" db="UniProtKB">
        <authorList>
            <consortium name="Ensembl"/>
        </authorList>
    </citation>
    <scope>IDENTIFICATION</scope>
</reference>
<comment type="caution">
    <text evidence="19">Lacks conserved residue(s) required for the propagation of feature annotation.</text>
</comment>
<dbReference type="InterPro" id="IPR052418">
    <property type="entry name" value="Apolipoprotein_B"/>
</dbReference>
<evidence type="ECO:0000256" key="5">
    <source>
        <dbReference type="ARBA" id="ARBA00022490"/>
    </source>
</evidence>
<dbReference type="FunFam" id="2.30.230.10:FF:000003">
    <property type="entry name" value="Apolipoprotein B"/>
    <property type="match status" value="1"/>
</dbReference>
<evidence type="ECO:0000256" key="15">
    <source>
        <dbReference type="ARBA" id="ARBA00023166"/>
    </source>
</evidence>
<proteinExistence type="predicted"/>
<dbReference type="SMART" id="SM01169">
    <property type="entry name" value="DUF1943"/>
    <property type="match status" value="1"/>
</dbReference>
<dbReference type="PROSITE" id="PS51211">
    <property type="entry name" value="VITELLOGENIN"/>
    <property type="match status" value="1"/>
</dbReference>
<evidence type="ECO:0000256" key="1">
    <source>
        <dbReference type="ARBA" id="ARBA00004496"/>
    </source>
</evidence>
<dbReference type="InterPro" id="IPR015816">
    <property type="entry name" value="Vitellinogen_b-sht_N"/>
</dbReference>
<keyword evidence="7" id="KW-0964">Secreted</keyword>
<dbReference type="PANTHER" id="PTHR13769">
    <property type="entry name" value="APOLIPOPROTEIN B"/>
    <property type="match status" value="1"/>
</dbReference>
<name>A0A3B4H7C0_9CICH</name>
<dbReference type="InterPro" id="IPR015255">
    <property type="entry name" value="Vitellinogen_open_b-sht"/>
</dbReference>
<keyword evidence="11" id="KW-0427">LDL</keyword>
<dbReference type="Pfam" id="PF09172">
    <property type="entry name" value="Vit_open_b-sht"/>
    <property type="match status" value="1"/>
</dbReference>
<keyword evidence="17" id="KW-0753">Steroid metabolism</keyword>
<dbReference type="InterPro" id="IPR015817">
    <property type="entry name" value="Vitellinogen_open_b-sht_sub1"/>
</dbReference>
<dbReference type="SMART" id="SM00638">
    <property type="entry name" value="LPD_N"/>
    <property type="match status" value="1"/>
</dbReference>
<dbReference type="Ensembl" id="ENSPNYT00000031058.1">
    <property type="protein sequence ID" value="ENSPNYP00000030319.1"/>
    <property type="gene ID" value="ENSPNYG00000022843.1"/>
</dbReference>
<dbReference type="InterPro" id="IPR011030">
    <property type="entry name" value="Lipovitellin_superhlx_dom"/>
</dbReference>
<dbReference type="GO" id="GO:0034362">
    <property type="term" value="C:low-density lipoprotein particle"/>
    <property type="evidence" value="ECO:0007669"/>
    <property type="project" value="UniProtKB-KW"/>
</dbReference>
<dbReference type="InterPro" id="IPR001747">
    <property type="entry name" value="Vitellogenin_N"/>
</dbReference>
<evidence type="ECO:0000256" key="4">
    <source>
        <dbReference type="ARBA" id="ARBA00022448"/>
    </source>
</evidence>
<feature type="domain" description="Vitellogenin" evidence="20">
    <location>
        <begin position="43"/>
        <end position="652"/>
    </location>
</feature>
<keyword evidence="6" id="KW-0162">Chylomicron</keyword>
<keyword evidence="5" id="KW-0963">Cytoplasm</keyword>
<dbReference type="Pfam" id="PF01347">
    <property type="entry name" value="Vitellogenin_N"/>
    <property type="match status" value="1"/>
</dbReference>
<dbReference type="GO" id="GO:0042953">
    <property type="term" value="P:lipoprotein transport"/>
    <property type="evidence" value="ECO:0007669"/>
    <property type="project" value="TreeGrafter"/>
</dbReference>
<dbReference type="GO" id="GO:0042632">
    <property type="term" value="P:cholesterol homeostasis"/>
    <property type="evidence" value="ECO:0007669"/>
    <property type="project" value="TreeGrafter"/>
</dbReference>
<dbReference type="GO" id="GO:0120020">
    <property type="term" value="F:cholesterol transfer activity"/>
    <property type="evidence" value="ECO:0007669"/>
    <property type="project" value="TreeGrafter"/>
</dbReference>
<dbReference type="SUPFAM" id="SSF56968">
    <property type="entry name" value="Lipovitellin-phosvitin complex, beta-sheet shell regions"/>
    <property type="match status" value="2"/>
</dbReference>
<evidence type="ECO:0000256" key="10">
    <source>
        <dbReference type="ARBA" id="ARBA00022677"/>
    </source>
</evidence>
<dbReference type="GO" id="GO:0030301">
    <property type="term" value="P:cholesterol transport"/>
    <property type="evidence" value="ECO:0007669"/>
    <property type="project" value="TreeGrafter"/>
</dbReference>
<dbReference type="GO" id="GO:0006642">
    <property type="term" value="P:triglyceride mobilization"/>
    <property type="evidence" value="ECO:0007669"/>
    <property type="project" value="TreeGrafter"/>
</dbReference>
<dbReference type="Gene3D" id="2.30.230.10">
    <property type="entry name" value="Lipovitellin, beta-sheet shell regions, chain A"/>
    <property type="match status" value="1"/>
</dbReference>
<evidence type="ECO:0000256" key="11">
    <source>
        <dbReference type="ARBA" id="ARBA00022710"/>
    </source>
</evidence>
<evidence type="ECO:0000256" key="17">
    <source>
        <dbReference type="ARBA" id="ARBA00023221"/>
    </source>
</evidence>
<keyword evidence="15" id="KW-1207">Sterol metabolism</keyword>
<dbReference type="Gene3D" id="1.25.10.20">
    <property type="entry name" value="Vitellinogen, superhelical"/>
    <property type="match status" value="1"/>
</dbReference>
<dbReference type="GO" id="GO:0008201">
    <property type="term" value="F:heparin binding"/>
    <property type="evidence" value="ECO:0007669"/>
    <property type="project" value="UniProtKB-KW"/>
</dbReference>
<keyword evidence="10" id="KW-0551">Lipid droplet</keyword>
<keyword evidence="14" id="KW-0443">Lipid metabolism</keyword>
<dbReference type="InterPro" id="IPR015819">
    <property type="entry name" value="Lipid_transp_b-sht_shell"/>
</dbReference>
<protein>
    <recommendedName>
        <fullName evidence="20">Vitellogenin domain-containing protein</fullName>
    </recommendedName>
</protein>
<evidence type="ECO:0000256" key="12">
    <source>
        <dbReference type="ARBA" id="ARBA00022729"/>
    </source>
</evidence>
<evidence type="ECO:0000259" key="20">
    <source>
        <dbReference type="PROSITE" id="PS51211"/>
    </source>
</evidence>
<keyword evidence="9" id="KW-0358">Heparin-binding</keyword>
<keyword evidence="4" id="KW-0813">Transport</keyword>
<dbReference type="GO" id="GO:0050750">
    <property type="term" value="F:low-density lipoprotein particle receptor binding"/>
    <property type="evidence" value="ECO:0007669"/>
    <property type="project" value="TreeGrafter"/>
</dbReference>
<evidence type="ECO:0000256" key="18">
    <source>
        <dbReference type="ARBA" id="ARBA00023313"/>
    </source>
</evidence>
<dbReference type="GO" id="GO:0034361">
    <property type="term" value="C:very-low-density lipoprotein particle"/>
    <property type="evidence" value="ECO:0007669"/>
    <property type="project" value="UniProtKB-KW"/>
</dbReference>
<organism evidence="21">
    <name type="scientific">Pundamilia nyererei</name>
    <dbReference type="NCBI Taxonomy" id="303518"/>
    <lineage>
        <taxon>Eukaryota</taxon>
        <taxon>Metazoa</taxon>
        <taxon>Chordata</taxon>
        <taxon>Craniata</taxon>
        <taxon>Vertebrata</taxon>
        <taxon>Euteleostomi</taxon>
        <taxon>Actinopterygii</taxon>
        <taxon>Neopterygii</taxon>
        <taxon>Teleostei</taxon>
        <taxon>Neoteleostei</taxon>
        <taxon>Acanthomorphata</taxon>
        <taxon>Ovalentaria</taxon>
        <taxon>Cichlomorphae</taxon>
        <taxon>Cichliformes</taxon>
        <taxon>Cichlidae</taxon>
        <taxon>African cichlids</taxon>
        <taxon>Pseudocrenilabrinae</taxon>
        <taxon>Haplochromini</taxon>
        <taxon>Pundamilia</taxon>
    </lineage>
</organism>
<dbReference type="PANTHER" id="PTHR13769:SF1">
    <property type="entry name" value="APOLIPOPROTEIN B-100"/>
    <property type="match status" value="1"/>
</dbReference>
<dbReference type="GO" id="GO:0008203">
    <property type="term" value="P:cholesterol metabolic process"/>
    <property type="evidence" value="ECO:0007669"/>
    <property type="project" value="UniProtKB-KW"/>
</dbReference>
<evidence type="ECO:0000256" key="16">
    <source>
        <dbReference type="ARBA" id="ARBA00023180"/>
    </source>
</evidence>
<sequence length="801" mass="89521">FSFSSDIKIESLIAEAKETDMLTGGVGERAYLNSVFSIMAKRYRHFRRFVYDYEAETFNTVNGATDNKSGPKVSCTVEVDVPQTCSFILRTTDCSLSEVVGVDNEGNPLYRPAAGAEAFKAAMEKNTLKITVEGQTDVRLYPEDNEPVNILNIKRGIVSALMVPVMEEEKNNEMPTVHGVCSTDFTVNNKQDIATDVTVSRDLSRCDWFTARRQDTSPLALVSGMVRKYSLSKLIRSTQSCNYRFDNQKKHMTSGTCTEKHIFLPLSHENQYGISAMVKQTVTLRATAKINDRIFDHSEYLPMDVVDDKSPVQTMDAVAATMQKLNSLSETNEGEKRAGLFRQLVSEFRGLKGDTLNSAIVEMTDISPSLTWQALAQCGTPECTSAMLKLLRTFHEDAVEVDAVVYALGLLPNPSQQMVKDLLAMAQYKQSKPIMYALRRSPRFTPEITAVYNYIASLLGADCAGDKDLTFLTLRVVGNMGDAMEATDPAIKTTLLKCMRQPATTLSVQLAAIQAFRRMSVTDEVTNHIPLLHDQYPKGAVQKRLAAYLILMRNPEDSDIEVVKKLLNQEQNEQIRAFVSSHIYNIISSTDSETKKLGEKIMDALQDTEVSTHSDYTTKSRNYELGMAHESMAAKIQGNVIFDPSSTLPREVLLETTLNAFGYSMDIWEVGMEGKGFEPTIEALFGKNGFFPDTVSKALYWAEEQMSPKIKEVLEKWVAPLKIDGQKAPENLATEIVRNLNKLVKDLQNRESPEAMAYLRLMGAELGYIKSNELKSIAENAMMYANIFMRIVPTKVVFCSH</sequence>
<evidence type="ECO:0000256" key="8">
    <source>
        <dbReference type="ARBA" id="ARBA00022548"/>
    </source>
</evidence>
<evidence type="ECO:0000256" key="6">
    <source>
        <dbReference type="ARBA" id="ARBA00022513"/>
    </source>
</evidence>
<keyword evidence="12" id="KW-0732">Signal</keyword>
<evidence type="ECO:0000256" key="14">
    <source>
        <dbReference type="ARBA" id="ARBA00023098"/>
    </source>
</evidence>
<keyword evidence="8" id="KW-0153">Cholesterol metabolism</keyword>
<dbReference type="AlphaFoldDB" id="A0A3B4H7C0"/>
<accession>A0A3B4H7C0</accession>
<dbReference type="STRING" id="303518.ENSPNYP00000030319"/>
<evidence type="ECO:0000256" key="2">
    <source>
        <dbReference type="ARBA" id="ARBA00004502"/>
    </source>
</evidence>
<evidence type="ECO:0000313" key="21">
    <source>
        <dbReference type="Ensembl" id="ENSPNYP00000030319.1"/>
    </source>
</evidence>
<keyword evidence="18" id="KW-0850">VLDL</keyword>
<dbReference type="GeneTree" id="ENSGT00590000083139"/>
<evidence type="ECO:0000256" key="7">
    <source>
        <dbReference type="ARBA" id="ARBA00022525"/>
    </source>
</evidence>
<evidence type="ECO:0000256" key="9">
    <source>
        <dbReference type="ARBA" id="ARBA00022674"/>
    </source>
</evidence>
<dbReference type="Gene3D" id="2.20.50.20">
    <property type="entry name" value="Lipovitellin. Chain A, domain 3"/>
    <property type="match status" value="1"/>
</dbReference>
<comment type="subcellular location">
    <subcellularLocation>
        <location evidence="1">Cytoplasm</location>
    </subcellularLocation>
    <subcellularLocation>
        <location evidence="2">Lipid droplet</location>
    </subcellularLocation>
    <subcellularLocation>
        <location evidence="3">Secreted</location>
    </subcellularLocation>
</comment>
<keyword evidence="13" id="KW-0445">Lipid transport</keyword>
<keyword evidence="16" id="KW-0325">Glycoprotein</keyword>
<dbReference type="GO" id="GO:0005737">
    <property type="term" value="C:cytoplasm"/>
    <property type="evidence" value="ECO:0007669"/>
    <property type="project" value="UniProtKB-SubCell"/>
</dbReference>
<evidence type="ECO:0000256" key="13">
    <source>
        <dbReference type="ARBA" id="ARBA00023055"/>
    </source>
</evidence>